<dbReference type="Gene3D" id="3.40.50.1820">
    <property type="entry name" value="alpha/beta hydrolase"/>
    <property type="match status" value="1"/>
</dbReference>
<keyword evidence="6" id="KW-0472">Membrane</keyword>
<dbReference type="InterPro" id="IPR052374">
    <property type="entry name" value="SERAC1"/>
</dbReference>
<keyword evidence="4" id="KW-0256">Endoplasmic reticulum</keyword>
<comment type="subcellular location">
    <subcellularLocation>
        <location evidence="2">Endoplasmic reticulum</location>
    </subcellularLocation>
    <subcellularLocation>
        <location evidence="3">Membrane</location>
    </subcellularLocation>
    <subcellularLocation>
        <location evidence="1">Mitochondrion</location>
    </subcellularLocation>
</comment>
<dbReference type="PANTHER" id="PTHR48182:SF2">
    <property type="entry name" value="PROTEIN SERAC1"/>
    <property type="match status" value="1"/>
</dbReference>
<dbReference type="Gene3D" id="3.40.50.300">
    <property type="entry name" value="P-loop containing nucleotide triphosphate hydrolases"/>
    <property type="match status" value="1"/>
</dbReference>
<dbReference type="PANTHER" id="PTHR48182">
    <property type="entry name" value="PROTEIN SERAC1"/>
    <property type="match status" value="1"/>
</dbReference>
<dbReference type="InterPro" id="IPR027417">
    <property type="entry name" value="P-loop_NTPase"/>
</dbReference>
<evidence type="ECO:0000256" key="2">
    <source>
        <dbReference type="ARBA" id="ARBA00004240"/>
    </source>
</evidence>
<keyword evidence="9" id="KW-1185">Reference proteome</keyword>
<evidence type="ECO:0000313" key="8">
    <source>
        <dbReference type="EMBL" id="KAK7408548.1"/>
    </source>
</evidence>
<evidence type="ECO:0000259" key="7">
    <source>
        <dbReference type="Pfam" id="PF00931"/>
    </source>
</evidence>
<name>A0ABR1GT34_9HYPO</name>
<gene>
    <name evidence="8" type="ORF">QQX98_009309</name>
</gene>
<dbReference type="Proteomes" id="UP001498476">
    <property type="component" value="Unassembled WGS sequence"/>
</dbReference>
<organism evidence="8 9">
    <name type="scientific">Neonectria punicea</name>
    <dbReference type="NCBI Taxonomy" id="979145"/>
    <lineage>
        <taxon>Eukaryota</taxon>
        <taxon>Fungi</taxon>
        <taxon>Dikarya</taxon>
        <taxon>Ascomycota</taxon>
        <taxon>Pezizomycotina</taxon>
        <taxon>Sordariomycetes</taxon>
        <taxon>Hypocreomycetidae</taxon>
        <taxon>Hypocreales</taxon>
        <taxon>Nectriaceae</taxon>
        <taxon>Neonectria</taxon>
    </lineage>
</organism>
<evidence type="ECO:0000256" key="5">
    <source>
        <dbReference type="ARBA" id="ARBA00023128"/>
    </source>
</evidence>
<dbReference type="Pfam" id="PF00931">
    <property type="entry name" value="NB-ARC"/>
    <property type="match status" value="1"/>
</dbReference>
<evidence type="ECO:0000313" key="9">
    <source>
        <dbReference type="Proteomes" id="UP001498476"/>
    </source>
</evidence>
<reference evidence="8 9" key="1">
    <citation type="journal article" date="2025" name="Microbiol. Resour. Announc.">
        <title>Draft genome sequences for Neonectria magnoliae and Neonectria punicea, canker pathogens of Liriodendron tulipifera and Acer saccharum in West Virginia.</title>
        <authorList>
            <person name="Petronek H.M."/>
            <person name="Kasson M.T."/>
            <person name="Metheny A.M."/>
            <person name="Stauder C.M."/>
            <person name="Lovett B."/>
            <person name="Lynch S.C."/>
            <person name="Garnas J.R."/>
            <person name="Kasson L.R."/>
            <person name="Stajich J.E."/>
        </authorList>
    </citation>
    <scope>NUCLEOTIDE SEQUENCE [LARGE SCALE GENOMIC DNA]</scope>
    <source>
        <strain evidence="8 9">NRRL 64653</strain>
    </source>
</reference>
<evidence type="ECO:0000256" key="6">
    <source>
        <dbReference type="ARBA" id="ARBA00023136"/>
    </source>
</evidence>
<feature type="domain" description="NB-ARC" evidence="7">
    <location>
        <begin position="261"/>
        <end position="426"/>
    </location>
</feature>
<accession>A0ABR1GT34</accession>
<dbReference type="InterPro" id="IPR029058">
    <property type="entry name" value="AB_hydrolase_fold"/>
</dbReference>
<dbReference type="EMBL" id="JAZAVJ010000183">
    <property type="protein sequence ID" value="KAK7408548.1"/>
    <property type="molecule type" value="Genomic_DNA"/>
</dbReference>
<keyword evidence="5" id="KW-0496">Mitochondrion</keyword>
<protein>
    <recommendedName>
        <fullName evidence="7">NB-ARC domain-containing protein</fullName>
    </recommendedName>
</protein>
<dbReference type="SUPFAM" id="SSF53474">
    <property type="entry name" value="alpha/beta-Hydrolases"/>
    <property type="match status" value="1"/>
</dbReference>
<proteinExistence type="predicted"/>
<dbReference type="InterPro" id="IPR002182">
    <property type="entry name" value="NB-ARC"/>
</dbReference>
<evidence type="ECO:0000256" key="1">
    <source>
        <dbReference type="ARBA" id="ARBA00004173"/>
    </source>
</evidence>
<evidence type="ECO:0000256" key="3">
    <source>
        <dbReference type="ARBA" id="ARBA00004370"/>
    </source>
</evidence>
<comment type="caution">
    <text evidence="8">The sequence shown here is derived from an EMBL/GenBank/DDBJ whole genome shotgun (WGS) entry which is preliminary data.</text>
</comment>
<dbReference type="SUPFAM" id="SSF52540">
    <property type="entry name" value="P-loop containing nucleoside triphosphate hydrolases"/>
    <property type="match status" value="1"/>
</dbReference>
<evidence type="ECO:0000256" key="4">
    <source>
        <dbReference type="ARBA" id="ARBA00022824"/>
    </source>
</evidence>
<sequence>MTLEPGGDLVAELTIARELTNTERNPILMIGHSLGGLIIKSALLHSDMARVGHLETQKSIKLSTYAVLFLGTPHQGGNGVSIAKFFTNAMSAVSFTNSKLWERMRPNSEWLQDLQYRYNTISQDFETTYFYEMYKMKVFGLGQILAVPKYSAVVFGSINSEDVGLAADHSTMVKYTGLRDGGFQKVGSRLKILATKARSKVDHNWHLWDSQKNTYASPVRTHVERSKEFDIGMAFSSIRNPYFTGRGTTLLHLDHMLREPSQNMGFSLVVLYGAGGIGKTQIALEYAHRSRSEYASIFWIDGAREDTVDASMQSCLRELQRHYQIHDLSKSPRYKLIKHVLETRGSMANNQTVRETFFKWLTYDDNHNWLMIIDNVDDLESVDFRTLLPSTQWGTILVTTRRSDLAVNWRSIEVHEMDQMEAMSLLKQSSKTNPEFGSDGK</sequence>